<proteinExistence type="predicted"/>
<evidence type="ECO:0000259" key="1">
    <source>
        <dbReference type="Pfam" id="PF21294"/>
    </source>
</evidence>
<organism evidence="2 3">
    <name type="scientific">Allokutzneria multivorans</name>
    <dbReference type="NCBI Taxonomy" id="1142134"/>
    <lineage>
        <taxon>Bacteria</taxon>
        <taxon>Bacillati</taxon>
        <taxon>Actinomycetota</taxon>
        <taxon>Actinomycetes</taxon>
        <taxon>Pseudonocardiales</taxon>
        <taxon>Pseudonocardiaceae</taxon>
        <taxon>Allokutzneria</taxon>
    </lineage>
</organism>
<gene>
    <name evidence="2" type="ORF">GCM10022247_71310</name>
</gene>
<evidence type="ECO:0000313" key="3">
    <source>
        <dbReference type="Proteomes" id="UP001501747"/>
    </source>
</evidence>
<dbReference type="Proteomes" id="UP001501747">
    <property type="component" value="Unassembled WGS sequence"/>
</dbReference>
<dbReference type="InterPro" id="IPR048958">
    <property type="entry name" value="Polysacc_lyase_14"/>
</dbReference>
<dbReference type="Gene3D" id="2.60.120.200">
    <property type="match status" value="1"/>
</dbReference>
<sequence>MTAGLPASAAPAPWSGGFSGFPSTSWSNSWGIDTRGKWGFNDMKSSGSTLDVTYGRGSSAPSCTNCPTTGGGQFYQDLNRAGRSDLQSANTLYLRYHVRFPTNFDFSRGGKLPGLYGGDPGSQSGGSHGGWSTRFMWRDGGKGEVYVYTPSGNGYGKDVGLGSWRFAADGQTHTIEQAITRSTGNVTVWYDGRQVLSTNAVDGIGGIPFRGVFFSTFFGGHDTSWGPKSTVHAYFSNFTVATSR</sequence>
<keyword evidence="3" id="KW-1185">Reference proteome</keyword>
<evidence type="ECO:0000313" key="2">
    <source>
        <dbReference type="EMBL" id="GAA4035480.1"/>
    </source>
</evidence>
<dbReference type="EMBL" id="BAABAL010000026">
    <property type="protein sequence ID" value="GAA4035480.1"/>
    <property type="molecule type" value="Genomic_DNA"/>
</dbReference>
<dbReference type="PANTHER" id="PTHR40124:SF1">
    <property type="entry name" value="DISAGGREGATASE RELATED REPEAT PROTEIN"/>
    <property type="match status" value="1"/>
</dbReference>
<comment type="caution">
    <text evidence="2">The sequence shown here is derived from an EMBL/GenBank/DDBJ whole genome shotgun (WGS) entry which is preliminary data.</text>
</comment>
<dbReference type="Pfam" id="PF21294">
    <property type="entry name" value="Polysacc_lyase_14"/>
    <property type="match status" value="1"/>
</dbReference>
<name>A0ABP7U620_9PSEU</name>
<accession>A0ABP7U620</accession>
<feature type="domain" description="Polysaccharide lyase 14" evidence="1">
    <location>
        <begin position="44"/>
        <end position="238"/>
    </location>
</feature>
<reference evidence="3" key="1">
    <citation type="journal article" date="2019" name="Int. J. Syst. Evol. Microbiol.">
        <title>The Global Catalogue of Microorganisms (GCM) 10K type strain sequencing project: providing services to taxonomists for standard genome sequencing and annotation.</title>
        <authorList>
            <consortium name="The Broad Institute Genomics Platform"/>
            <consortium name="The Broad Institute Genome Sequencing Center for Infectious Disease"/>
            <person name="Wu L."/>
            <person name="Ma J."/>
        </authorList>
    </citation>
    <scope>NUCLEOTIDE SEQUENCE [LARGE SCALE GENOMIC DNA]</scope>
    <source>
        <strain evidence="3">JCM 17342</strain>
    </source>
</reference>
<dbReference type="PANTHER" id="PTHR40124">
    <property type="match status" value="1"/>
</dbReference>
<protein>
    <recommendedName>
        <fullName evidence="1">Polysaccharide lyase 14 domain-containing protein</fullName>
    </recommendedName>
</protein>